<evidence type="ECO:0000256" key="3">
    <source>
        <dbReference type="SAM" id="Phobius"/>
    </source>
</evidence>
<evidence type="ECO:0000313" key="8">
    <source>
        <dbReference type="Proteomes" id="UP000190683"/>
    </source>
</evidence>
<dbReference type="InterPro" id="IPR058624">
    <property type="entry name" value="MdtA-like_HH"/>
</dbReference>
<dbReference type="InterPro" id="IPR050739">
    <property type="entry name" value="MFP"/>
</dbReference>
<dbReference type="STRING" id="573983.B0681_05040"/>
<feature type="transmembrane region" description="Helical" evidence="3">
    <location>
        <begin position="39"/>
        <end position="57"/>
    </location>
</feature>
<feature type="domain" description="Multidrug resistance protein MdtA-like barrel-sandwich hybrid" evidence="5">
    <location>
        <begin position="82"/>
        <end position="273"/>
    </location>
</feature>
<dbReference type="PANTHER" id="PTHR30386:SF24">
    <property type="entry name" value="MULTIDRUG RESISTANCE EFFLUX PUMP"/>
    <property type="match status" value="1"/>
</dbReference>
<dbReference type="AlphaFoldDB" id="A0A1T0CSU1"/>
<evidence type="ECO:0000313" key="7">
    <source>
        <dbReference type="EMBL" id="OOS25384.1"/>
    </source>
</evidence>
<evidence type="ECO:0000256" key="2">
    <source>
        <dbReference type="SAM" id="Coils"/>
    </source>
</evidence>
<reference evidence="7 8" key="1">
    <citation type="submission" date="2017-02" db="EMBL/GenBank/DDBJ databases">
        <title>Draft genome sequence of Moraxella porci CCUG 54912T type strain.</title>
        <authorList>
            <person name="Salva-Serra F."/>
            <person name="Engstrom-Jakobsson H."/>
            <person name="Thorell K."/>
            <person name="Jaen-Luchoro D."/>
            <person name="Gonzales-Siles L."/>
            <person name="Karlsson R."/>
            <person name="Yazdan S."/>
            <person name="Boulund F."/>
            <person name="Johnning A."/>
            <person name="Engstrand L."/>
            <person name="Kristiansson E."/>
            <person name="Moore E."/>
        </authorList>
    </citation>
    <scope>NUCLEOTIDE SEQUENCE [LARGE SCALE GENOMIC DNA]</scope>
    <source>
        <strain evidence="7 8">CCUG 54912</strain>
    </source>
</reference>
<dbReference type="Pfam" id="PF25917">
    <property type="entry name" value="BSH_RND"/>
    <property type="match status" value="1"/>
</dbReference>
<gene>
    <name evidence="7" type="ORF">B0681_05040</name>
</gene>
<keyword evidence="2" id="KW-0175">Coiled coil</keyword>
<feature type="domain" description="CusB-like beta-barrel" evidence="6">
    <location>
        <begin position="279"/>
        <end position="321"/>
    </location>
</feature>
<name>A0A1T0CSU1_9GAMM</name>
<comment type="caution">
    <text evidence="7">The sequence shown here is derived from an EMBL/GenBank/DDBJ whole genome shotgun (WGS) entry which is preliminary data.</text>
</comment>
<keyword evidence="3" id="KW-1133">Transmembrane helix</keyword>
<keyword evidence="8" id="KW-1185">Reference proteome</keyword>
<dbReference type="Proteomes" id="UP000190683">
    <property type="component" value="Unassembled WGS sequence"/>
</dbReference>
<dbReference type="PRINTS" id="PR01490">
    <property type="entry name" value="RTXTOXIND"/>
</dbReference>
<dbReference type="Gene3D" id="2.40.50.100">
    <property type="match status" value="1"/>
</dbReference>
<dbReference type="Gene3D" id="1.10.287.470">
    <property type="entry name" value="Helix hairpin bin"/>
    <property type="match status" value="2"/>
</dbReference>
<dbReference type="Gene3D" id="2.40.30.170">
    <property type="match status" value="1"/>
</dbReference>
<dbReference type="InterPro" id="IPR058792">
    <property type="entry name" value="Beta-barrel_RND_2"/>
</dbReference>
<protein>
    <submittedName>
        <fullName evidence="7">RND transporter</fullName>
    </submittedName>
</protein>
<feature type="coiled-coil region" evidence="2">
    <location>
        <begin position="125"/>
        <end position="204"/>
    </location>
</feature>
<keyword evidence="3" id="KW-0812">Transmembrane</keyword>
<dbReference type="PANTHER" id="PTHR30386">
    <property type="entry name" value="MEMBRANE FUSION SUBUNIT OF EMRAB-TOLC MULTIDRUG EFFLUX PUMP"/>
    <property type="match status" value="1"/>
</dbReference>
<evidence type="ECO:0000259" key="4">
    <source>
        <dbReference type="Pfam" id="PF25876"/>
    </source>
</evidence>
<evidence type="ECO:0000256" key="1">
    <source>
        <dbReference type="ARBA" id="ARBA00009477"/>
    </source>
</evidence>
<dbReference type="InterPro" id="IPR058625">
    <property type="entry name" value="MdtA-like_BSH"/>
</dbReference>
<sequence>MSQDQQNTDSNIDVTNKEDVIQKPTAETSKLIAAKKSTIFIMSLVFLLGVAIILWVWKIPPFVSNSEQTDNAYIRGNSTILSSQINGYVDEVLVKDFDTVKAGQVLMRINTANYDQQVIQAESGITQAQTNLNNQQQVIEQRKADIKVANAQIKQAQTQYELAHTQLDRLLKLVDIGAVSQAEIDNARASVRSSEAAINQAKASADAAIQALKTAEVTRTGLEAQVKSAAASATQAKTYRQYSEVVAPISGQLGQVGVRNGQYVSTGTQLMYIIPKDTWVIANFKETQLKHIHIGQPATFSVDALDGATFTGIVNSISPATGSEFSVIKTDNATGNFTKVVQRISVRIDIMPDQPNLDQLRPGMSVIAKVDTQPKNAEKQASK</sequence>
<dbReference type="SUPFAM" id="SSF111369">
    <property type="entry name" value="HlyD-like secretion proteins"/>
    <property type="match status" value="3"/>
</dbReference>
<evidence type="ECO:0000259" key="5">
    <source>
        <dbReference type="Pfam" id="PF25917"/>
    </source>
</evidence>
<keyword evidence="3" id="KW-0472">Membrane</keyword>
<comment type="similarity">
    <text evidence="1">Belongs to the membrane fusion protein (MFP) (TC 8.A.1) family.</text>
</comment>
<dbReference type="RefSeq" id="WP_078317655.1">
    <property type="nucleotide sequence ID" value="NZ_MUYV01000005.1"/>
</dbReference>
<evidence type="ECO:0000259" key="6">
    <source>
        <dbReference type="Pfam" id="PF25954"/>
    </source>
</evidence>
<dbReference type="Pfam" id="PF25876">
    <property type="entry name" value="HH_MFP_RND"/>
    <property type="match status" value="1"/>
</dbReference>
<accession>A0A1T0CSU1</accession>
<proteinExistence type="inferred from homology"/>
<dbReference type="EMBL" id="MUYV01000005">
    <property type="protein sequence ID" value="OOS25384.1"/>
    <property type="molecule type" value="Genomic_DNA"/>
</dbReference>
<organism evidence="7 8">
    <name type="scientific">Moraxella porci DSM 25326</name>
    <dbReference type="NCBI Taxonomy" id="573983"/>
    <lineage>
        <taxon>Bacteria</taxon>
        <taxon>Pseudomonadati</taxon>
        <taxon>Pseudomonadota</taxon>
        <taxon>Gammaproteobacteria</taxon>
        <taxon>Moraxellales</taxon>
        <taxon>Moraxellaceae</taxon>
        <taxon>Moraxella</taxon>
    </lineage>
</organism>
<feature type="domain" description="Multidrug resistance protein MdtA-like alpha-helical hairpin" evidence="4">
    <location>
        <begin position="147"/>
        <end position="209"/>
    </location>
</feature>
<dbReference type="Pfam" id="PF25954">
    <property type="entry name" value="Beta-barrel_RND_2"/>
    <property type="match status" value="1"/>
</dbReference>